<proteinExistence type="predicted"/>
<feature type="chain" id="PRO_5016337381" evidence="2">
    <location>
        <begin position="28"/>
        <end position="73"/>
    </location>
</feature>
<evidence type="ECO:0000256" key="1">
    <source>
        <dbReference type="SAM" id="MobiDB-lite"/>
    </source>
</evidence>
<feature type="signal peptide" evidence="2">
    <location>
        <begin position="1"/>
        <end position="27"/>
    </location>
</feature>
<evidence type="ECO:0000313" key="3">
    <source>
        <dbReference type="EMBL" id="RAL39359.1"/>
    </source>
</evidence>
<evidence type="ECO:0000313" key="4">
    <source>
        <dbReference type="Proteomes" id="UP000249390"/>
    </source>
</evidence>
<reference evidence="3 4" key="1">
    <citation type="submission" date="2018-06" db="EMBL/GenBank/DDBJ databases">
        <title>The Genome of Cuscuta australis (Dodder) Provides Insight into the Evolution of Plant Parasitism.</title>
        <authorList>
            <person name="Liu H."/>
        </authorList>
    </citation>
    <scope>NUCLEOTIDE SEQUENCE [LARGE SCALE GENOMIC DNA]</scope>
    <source>
        <strain evidence="4">cv. Yunnan</strain>
        <tissue evidence="3">Vines</tissue>
    </source>
</reference>
<sequence length="73" mass="7367">MDISRQILVTLVMTLLVCSVFVDKSHAQGNASPQGSLAEAAGGGAVAGENDPAAQGAGAEVEEFTPEVFVLGH</sequence>
<dbReference type="Proteomes" id="UP000249390">
    <property type="component" value="Unassembled WGS sequence"/>
</dbReference>
<feature type="region of interest" description="Disordered" evidence="1">
    <location>
        <begin position="27"/>
        <end position="61"/>
    </location>
</feature>
<protein>
    <submittedName>
        <fullName evidence="3">Uncharacterized protein</fullName>
    </submittedName>
</protein>
<keyword evidence="4" id="KW-1185">Reference proteome</keyword>
<dbReference type="EMBL" id="NQVE01000200">
    <property type="protein sequence ID" value="RAL39359.1"/>
    <property type="molecule type" value="Genomic_DNA"/>
</dbReference>
<gene>
    <name evidence="3" type="ORF">DM860_002892</name>
</gene>
<organism evidence="3 4">
    <name type="scientific">Cuscuta australis</name>
    <dbReference type="NCBI Taxonomy" id="267555"/>
    <lineage>
        <taxon>Eukaryota</taxon>
        <taxon>Viridiplantae</taxon>
        <taxon>Streptophyta</taxon>
        <taxon>Embryophyta</taxon>
        <taxon>Tracheophyta</taxon>
        <taxon>Spermatophyta</taxon>
        <taxon>Magnoliopsida</taxon>
        <taxon>eudicotyledons</taxon>
        <taxon>Gunneridae</taxon>
        <taxon>Pentapetalae</taxon>
        <taxon>asterids</taxon>
        <taxon>lamiids</taxon>
        <taxon>Solanales</taxon>
        <taxon>Convolvulaceae</taxon>
        <taxon>Cuscuteae</taxon>
        <taxon>Cuscuta</taxon>
        <taxon>Cuscuta subgen. Grammica</taxon>
        <taxon>Cuscuta sect. Cleistogrammica</taxon>
    </lineage>
</organism>
<name>A0A328D4Q1_9ASTE</name>
<comment type="caution">
    <text evidence="3">The sequence shown here is derived from an EMBL/GenBank/DDBJ whole genome shotgun (WGS) entry which is preliminary data.</text>
</comment>
<accession>A0A328D4Q1</accession>
<keyword evidence="2" id="KW-0732">Signal</keyword>
<evidence type="ECO:0000256" key="2">
    <source>
        <dbReference type="SAM" id="SignalP"/>
    </source>
</evidence>
<dbReference type="AlphaFoldDB" id="A0A328D4Q1"/>